<dbReference type="AlphaFoldDB" id="A0A553NLR4"/>
<dbReference type="SUPFAM" id="SSF54695">
    <property type="entry name" value="POZ domain"/>
    <property type="match status" value="1"/>
</dbReference>
<evidence type="ECO:0000259" key="6">
    <source>
        <dbReference type="PROSITE" id="PS50097"/>
    </source>
</evidence>
<keyword evidence="2 4" id="KW-0853">WD repeat</keyword>
<keyword evidence="1" id="KW-0880">Kelch repeat</keyword>
<sequence>MARGRARKDLASSRKSSSSSKREDEASPQSLSKNLKVKQNKASRKAETYIQASVKWTGSQRKVGPKSILHYIYQNSLGQSIQAQLRQCLQEPFIRSLKTYKLHRTASPFDRRVTCLEWHPTHPSTVAVGSKGGDIVLWDFDVLNKTTFIQGMGPGDAITGMKFNQFNTNQLFVSSIWGATTLRDFNGSVIQKGAGDFIGEMKFYPTDLSKVFVASGDGTVTVQSFEGLQSQILSRTPDCGHDHHDLCFWYCCVDVSVSRQMLVTGDNTGRVLLLGLDGHEIFKEKLHKAKVTHAEFNPRCDWLMVTSSVDTTVKLWDLRNMKDRSSYIAEMPHEKPVNSAYFNPTDSTRLLTTDQRNQIRVYSSYNWSEPDQIIIHPHRQFQHLTPIKATWHPMYDLIVAGRYPDDQVLANDKRTIDIYDSISGELVHQLRDPNAGGIISLNKFSPAGNVLASGMGYNILIWNGEDTLSNVQRKAEHEGNRGGQAGCTRSRPSNRRPPPDDGDDDDGDSKLKKKTSSAQTKAKTKTKTNLKKKAVMDPNEDGASNVGGLSGDENYFQGYTFTDRSHSSRVMKSIMDLCLEDGLFADVTVIVDSKEFQLHRLVLSAQSSFFRSMFTSNLREAYNRNIELKDVSAVVFQSLVDYIYHGMIKLRVEDLQDTYEMADMYQLTALFEECSRFLSRTMDVRNCLQVMWLADRHSDQELYTAAKHCAKIHLVQLHQTDEFLNLPLCLLMDIVKDGVPTSQNPTAAIESWINHNKVEREEYSDLLQNSLKEIGEKVHIYLIGKEDTRTHSLAVSLHCDEDDAISVSGQNSLCHQITAACKHGPDLYVVGGSIPRRMWKCNMHTMDWERCAPLPRDRLQHTLVSVSSEDTIYSLGGKTLQDTLSNAVIYYTVKDNIWIETSQLDTAVSGAAGVNLGGTIYLLGGEENDMDFFTKPSRLIQCFDTATQKCHAKPYMLPFAGCMHATAHKDLIFVVAEGDSLVCYNPLLDSFTRLRFPEVWSCVPSLWKIASCNGCIYVFRDKCKKGDANTLKLNPATSVVSVIKGIKILLTNWQFVLA</sequence>
<dbReference type="InterPro" id="IPR042884">
    <property type="entry name" value="KBTBD4"/>
</dbReference>
<feature type="domain" description="BTB" evidence="6">
    <location>
        <begin position="585"/>
        <end position="652"/>
    </location>
</feature>
<protein>
    <recommendedName>
        <fullName evidence="6">BTB domain-containing protein</fullName>
    </recommendedName>
</protein>
<evidence type="ECO:0000256" key="1">
    <source>
        <dbReference type="ARBA" id="ARBA00022441"/>
    </source>
</evidence>
<evidence type="ECO:0000256" key="3">
    <source>
        <dbReference type="ARBA" id="ARBA00022737"/>
    </source>
</evidence>
<dbReference type="InterPro" id="IPR036322">
    <property type="entry name" value="WD40_repeat_dom_sf"/>
</dbReference>
<organism evidence="7 8">
    <name type="scientific">Danionella cerebrum</name>
    <dbReference type="NCBI Taxonomy" id="2873325"/>
    <lineage>
        <taxon>Eukaryota</taxon>
        <taxon>Metazoa</taxon>
        <taxon>Chordata</taxon>
        <taxon>Craniata</taxon>
        <taxon>Vertebrata</taxon>
        <taxon>Euteleostomi</taxon>
        <taxon>Actinopterygii</taxon>
        <taxon>Neopterygii</taxon>
        <taxon>Teleostei</taxon>
        <taxon>Ostariophysi</taxon>
        <taxon>Cypriniformes</taxon>
        <taxon>Danionidae</taxon>
        <taxon>Danioninae</taxon>
        <taxon>Danionella</taxon>
    </lineage>
</organism>
<evidence type="ECO:0000256" key="5">
    <source>
        <dbReference type="SAM" id="MobiDB-lite"/>
    </source>
</evidence>
<dbReference type="Proteomes" id="UP000316079">
    <property type="component" value="Unassembled WGS sequence"/>
</dbReference>
<feature type="repeat" description="WD" evidence="4">
    <location>
        <begin position="284"/>
        <end position="326"/>
    </location>
</feature>
<dbReference type="PROSITE" id="PS00678">
    <property type="entry name" value="WD_REPEATS_1"/>
    <property type="match status" value="1"/>
</dbReference>
<dbReference type="SMART" id="SM00875">
    <property type="entry name" value="BACK"/>
    <property type="match status" value="1"/>
</dbReference>
<dbReference type="EMBL" id="SRMA01026851">
    <property type="protein sequence ID" value="TRY66386.1"/>
    <property type="molecule type" value="Genomic_DNA"/>
</dbReference>
<dbReference type="Gene3D" id="1.10.287.3280">
    <property type="match status" value="1"/>
</dbReference>
<dbReference type="Gene3D" id="1.25.40.420">
    <property type="match status" value="1"/>
</dbReference>
<dbReference type="InterPro" id="IPR011705">
    <property type="entry name" value="BACK"/>
</dbReference>
<dbReference type="STRING" id="623744.A0A553NLR4"/>
<evidence type="ECO:0000313" key="8">
    <source>
        <dbReference type="Proteomes" id="UP000316079"/>
    </source>
</evidence>
<comment type="caution">
    <text evidence="7">The sequence shown here is derived from an EMBL/GenBank/DDBJ whole genome shotgun (WGS) entry which is preliminary data.</text>
</comment>
<dbReference type="Gene3D" id="3.30.710.10">
    <property type="entry name" value="Potassium Channel Kv1.1, Chain A"/>
    <property type="match status" value="1"/>
</dbReference>
<dbReference type="InterPro" id="IPR001680">
    <property type="entry name" value="WD40_rpt"/>
</dbReference>
<dbReference type="InterPro" id="IPR011333">
    <property type="entry name" value="SKP1/BTB/POZ_sf"/>
</dbReference>
<dbReference type="Pfam" id="PF00400">
    <property type="entry name" value="WD40"/>
    <property type="match status" value="2"/>
</dbReference>
<dbReference type="InterPro" id="IPR015943">
    <property type="entry name" value="WD40/YVTN_repeat-like_dom_sf"/>
</dbReference>
<dbReference type="EMBL" id="SRMA01026851">
    <property type="protein sequence ID" value="TRY66387.1"/>
    <property type="molecule type" value="Genomic_DNA"/>
</dbReference>
<dbReference type="Pfam" id="PF00651">
    <property type="entry name" value="BTB"/>
    <property type="match status" value="1"/>
</dbReference>
<dbReference type="InterPro" id="IPR015915">
    <property type="entry name" value="Kelch-typ_b-propeller"/>
</dbReference>
<dbReference type="SUPFAM" id="SSF50978">
    <property type="entry name" value="WD40 repeat-like"/>
    <property type="match status" value="1"/>
</dbReference>
<name>A0A553NLR4_9TELE</name>
<dbReference type="SMART" id="SM00225">
    <property type="entry name" value="BTB"/>
    <property type="match status" value="1"/>
</dbReference>
<dbReference type="SMART" id="SM00320">
    <property type="entry name" value="WD40"/>
    <property type="match status" value="5"/>
</dbReference>
<keyword evidence="8" id="KW-1185">Reference proteome</keyword>
<evidence type="ECO:0000256" key="2">
    <source>
        <dbReference type="ARBA" id="ARBA00022574"/>
    </source>
</evidence>
<dbReference type="OrthoDB" id="2311693at2759"/>
<keyword evidence="3" id="KW-0677">Repeat</keyword>
<reference evidence="7" key="2">
    <citation type="submission" date="2019-04" db="EMBL/GenBank/DDBJ databases">
        <authorList>
            <person name="Kadobianskyi M."/>
            <person name="Schulze L."/>
            <person name="Schuelke M."/>
            <person name="Judkewitz B."/>
        </authorList>
    </citation>
    <scope>NUCLEOTIDE SEQUENCE</scope>
    <source>
        <strain evidence="7">Bolton</strain>
        <tissue evidence="7">Whole-body</tissue>
    </source>
</reference>
<dbReference type="Pfam" id="PF07707">
    <property type="entry name" value="BACK"/>
    <property type="match status" value="1"/>
</dbReference>
<dbReference type="PANTHER" id="PTHR47195:SF1">
    <property type="entry name" value="KELCH REPEAT AND BTB DOMAIN-CONTAINING PROTEIN 4"/>
    <property type="match status" value="1"/>
</dbReference>
<dbReference type="PROSITE" id="PS50082">
    <property type="entry name" value="WD_REPEATS_2"/>
    <property type="match status" value="1"/>
</dbReference>
<reference evidence="7 8" key="1">
    <citation type="journal article" date="2019" name="Sci. Data">
        <title>Hybrid genome assembly and annotation of Danionella translucida.</title>
        <authorList>
            <person name="Kadobianskyi M."/>
            <person name="Schulze L."/>
            <person name="Schuelke M."/>
            <person name="Judkewitz B."/>
        </authorList>
    </citation>
    <scope>NUCLEOTIDE SEQUENCE [LARGE SCALE GENOMIC DNA]</scope>
    <source>
        <strain evidence="7 8">Bolton</strain>
    </source>
</reference>
<gene>
    <name evidence="7" type="ORF">DNTS_003354</name>
</gene>
<feature type="region of interest" description="Disordered" evidence="5">
    <location>
        <begin position="1"/>
        <end position="42"/>
    </location>
</feature>
<dbReference type="PROSITE" id="PS50294">
    <property type="entry name" value="WD_REPEATS_REGION"/>
    <property type="match status" value="1"/>
</dbReference>
<evidence type="ECO:0000256" key="4">
    <source>
        <dbReference type="PROSITE-ProRule" id="PRU00221"/>
    </source>
</evidence>
<dbReference type="Gene3D" id="2.120.10.80">
    <property type="entry name" value="Kelch-type beta propeller"/>
    <property type="match status" value="1"/>
</dbReference>
<proteinExistence type="predicted"/>
<accession>A0A553NLR4</accession>
<dbReference type="PANTHER" id="PTHR47195">
    <property type="entry name" value="KELCH REPEAT AND BTB DOMAIN-CONTAINING PROTEIN 4"/>
    <property type="match status" value="1"/>
</dbReference>
<dbReference type="InterPro" id="IPR000210">
    <property type="entry name" value="BTB/POZ_dom"/>
</dbReference>
<evidence type="ECO:0000313" key="7">
    <source>
        <dbReference type="EMBL" id="TRY66386.1"/>
    </source>
</evidence>
<dbReference type="SUPFAM" id="SSF117281">
    <property type="entry name" value="Kelch motif"/>
    <property type="match status" value="1"/>
</dbReference>
<feature type="region of interest" description="Disordered" evidence="5">
    <location>
        <begin position="472"/>
        <end position="548"/>
    </location>
</feature>
<dbReference type="Gene3D" id="2.130.10.10">
    <property type="entry name" value="YVTN repeat-like/Quinoprotein amine dehydrogenase"/>
    <property type="match status" value="2"/>
</dbReference>
<dbReference type="PROSITE" id="PS50097">
    <property type="entry name" value="BTB"/>
    <property type="match status" value="1"/>
</dbReference>
<feature type="compositionally biased region" description="Basic residues" evidence="5">
    <location>
        <begin position="522"/>
        <end position="533"/>
    </location>
</feature>
<dbReference type="CDD" id="cd18272">
    <property type="entry name" value="BTB_POZ_KBTBD4"/>
    <property type="match status" value="1"/>
</dbReference>
<dbReference type="InterPro" id="IPR019775">
    <property type="entry name" value="WD40_repeat_CS"/>
</dbReference>
<dbReference type="InterPro" id="IPR042949">
    <property type="entry name" value="KBTBD4_BTB_POZ"/>
</dbReference>